<accession>A0A7W9W9H5</accession>
<dbReference type="AlphaFoldDB" id="A0A7W9W9H5"/>
<organism evidence="1 2">
    <name type="scientific">Armatimonas rosea</name>
    <dbReference type="NCBI Taxonomy" id="685828"/>
    <lineage>
        <taxon>Bacteria</taxon>
        <taxon>Bacillati</taxon>
        <taxon>Armatimonadota</taxon>
        <taxon>Armatimonadia</taxon>
        <taxon>Armatimonadales</taxon>
        <taxon>Armatimonadaceae</taxon>
        <taxon>Armatimonas</taxon>
    </lineage>
</organism>
<sequence>MFPKNYLPRREFLARAGGGIGALALNALLAEDAAAVPPRVGAEGANDPLAPKKPHFPPKAKRVISIFCFGGLSHMDTFDPKPELVKQDGVSVAGKKEFDTGGRSAPGKLMKSPWAFKNYGTCGMPVSDLLPNIGGCADELALIRSMRSESNNHVPAVYHMLTGSILAGRPGLGSWVSYGLGTENQNLPAFVVMTDPRALVGGGAGNWSAGFLPSNYQGVQFRSAGLPVLNLKPPSGLSPEKQREQLNLLHQLNDEFLRERPQEQELAARIRAYELAYRMQSEATEAVELSKETAATKALYGMDKPETELVGRQCLLARRLVERGVRFVQIYSGGGVFDQSWDAHNGMVANHEKRAREIDIPVAGLLKDLKQRGLLDDTLVVFHTEFGRMPFTEGGSGRDHNPKAFSVWLAGAGVKGGTIYGASDELGYIASENVQTVYDLNATVLHLLGLDHTKLTYPYSGRNMRLTDVSGTVIKPILS</sequence>
<evidence type="ECO:0000313" key="1">
    <source>
        <dbReference type="EMBL" id="MBB6053220.1"/>
    </source>
</evidence>
<gene>
    <name evidence="1" type="ORF">HNQ39_005054</name>
</gene>
<evidence type="ECO:0008006" key="3">
    <source>
        <dbReference type="Google" id="ProtNLM"/>
    </source>
</evidence>
<comment type="caution">
    <text evidence="1">The sequence shown here is derived from an EMBL/GenBank/DDBJ whole genome shotgun (WGS) entry which is preliminary data.</text>
</comment>
<reference evidence="1 2" key="1">
    <citation type="submission" date="2020-08" db="EMBL/GenBank/DDBJ databases">
        <title>Genomic Encyclopedia of Type Strains, Phase IV (KMG-IV): sequencing the most valuable type-strain genomes for metagenomic binning, comparative biology and taxonomic classification.</title>
        <authorList>
            <person name="Goeker M."/>
        </authorList>
    </citation>
    <scope>NUCLEOTIDE SEQUENCE [LARGE SCALE GENOMIC DNA]</scope>
    <source>
        <strain evidence="1 2">DSM 23562</strain>
    </source>
</reference>
<dbReference type="RefSeq" id="WP_184203320.1">
    <property type="nucleotide sequence ID" value="NZ_JACHGW010000006.1"/>
</dbReference>
<dbReference type="InterPro" id="IPR017850">
    <property type="entry name" value="Alkaline_phosphatase_core_sf"/>
</dbReference>
<name>A0A7W9W9H5_ARMRO</name>
<dbReference type="InterPro" id="IPR006311">
    <property type="entry name" value="TAT_signal"/>
</dbReference>
<protein>
    <recommendedName>
        <fullName evidence="3">DUF1501 domain-containing protein</fullName>
    </recommendedName>
</protein>
<keyword evidence="2" id="KW-1185">Reference proteome</keyword>
<evidence type="ECO:0000313" key="2">
    <source>
        <dbReference type="Proteomes" id="UP000520814"/>
    </source>
</evidence>
<dbReference type="InterPro" id="IPR010869">
    <property type="entry name" value="DUF1501"/>
</dbReference>
<dbReference type="Gene3D" id="3.40.720.10">
    <property type="entry name" value="Alkaline Phosphatase, subunit A"/>
    <property type="match status" value="1"/>
</dbReference>
<dbReference type="PANTHER" id="PTHR43737:SF1">
    <property type="entry name" value="DUF1501 DOMAIN-CONTAINING PROTEIN"/>
    <property type="match status" value="1"/>
</dbReference>
<dbReference type="PROSITE" id="PS51318">
    <property type="entry name" value="TAT"/>
    <property type="match status" value="1"/>
</dbReference>
<dbReference type="Pfam" id="PF07394">
    <property type="entry name" value="DUF1501"/>
    <property type="match status" value="1"/>
</dbReference>
<dbReference type="SUPFAM" id="SSF53649">
    <property type="entry name" value="Alkaline phosphatase-like"/>
    <property type="match status" value="1"/>
</dbReference>
<proteinExistence type="predicted"/>
<dbReference type="EMBL" id="JACHGW010000006">
    <property type="protein sequence ID" value="MBB6053220.1"/>
    <property type="molecule type" value="Genomic_DNA"/>
</dbReference>
<dbReference type="PANTHER" id="PTHR43737">
    <property type="entry name" value="BLL7424 PROTEIN"/>
    <property type="match status" value="1"/>
</dbReference>
<dbReference type="Proteomes" id="UP000520814">
    <property type="component" value="Unassembled WGS sequence"/>
</dbReference>